<accession>A0A419V6J9</accession>
<dbReference type="PANTHER" id="PTHR33434">
    <property type="entry name" value="DEGV DOMAIN-CONTAINING PROTEIN DR_1986-RELATED"/>
    <property type="match status" value="1"/>
</dbReference>
<dbReference type="RefSeq" id="WP_120192381.1">
    <property type="nucleotide sequence ID" value="NZ_RAPK01000007.1"/>
</dbReference>
<proteinExistence type="predicted"/>
<dbReference type="Pfam" id="PF02645">
    <property type="entry name" value="DegV"/>
    <property type="match status" value="1"/>
</dbReference>
<comment type="function">
    <text evidence="1">May bind long-chain fatty acids, such as palmitate, and may play a role in lipid transport or fatty acid metabolism.</text>
</comment>
<dbReference type="AlphaFoldDB" id="A0A419V6J9"/>
<dbReference type="EMBL" id="RAPK01000007">
    <property type="protein sequence ID" value="RKD75507.1"/>
    <property type="molecule type" value="Genomic_DNA"/>
</dbReference>
<keyword evidence="4" id="KW-1185">Reference proteome</keyword>
<dbReference type="Gene3D" id="3.40.50.10170">
    <property type="match status" value="1"/>
</dbReference>
<dbReference type="GO" id="GO:0008289">
    <property type="term" value="F:lipid binding"/>
    <property type="evidence" value="ECO:0007669"/>
    <property type="project" value="UniProtKB-KW"/>
</dbReference>
<keyword evidence="2" id="KW-0446">Lipid-binding</keyword>
<evidence type="ECO:0000256" key="2">
    <source>
        <dbReference type="ARBA" id="ARBA00023121"/>
    </source>
</evidence>
<dbReference type="InterPro" id="IPR043168">
    <property type="entry name" value="DegV_C"/>
</dbReference>
<protein>
    <submittedName>
        <fullName evidence="3">DegV family protein with EDD domain</fullName>
    </submittedName>
</protein>
<dbReference type="Proteomes" id="UP000285120">
    <property type="component" value="Unassembled WGS sequence"/>
</dbReference>
<dbReference type="PANTHER" id="PTHR33434:SF8">
    <property type="entry name" value="DEGV DOMAIN-CONTAINING PROTEIN SPR1019"/>
    <property type="match status" value="1"/>
</dbReference>
<evidence type="ECO:0000256" key="1">
    <source>
        <dbReference type="ARBA" id="ARBA00003238"/>
    </source>
</evidence>
<gene>
    <name evidence="3" type="ORF">ATL39_1206</name>
</gene>
<dbReference type="Gene3D" id="3.30.1180.10">
    <property type="match status" value="1"/>
</dbReference>
<comment type="caution">
    <text evidence="3">The sequence shown here is derived from an EMBL/GenBank/DDBJ whole genome shotgun (WGS) entry which is preliminary data.</text>
</comment>
<dbReference type="InterPro" id="IPR003797">
    <property type="entry name" value="DegV"/>
</dbReference>
<dbReference type="PROSITE" id="PS51482">
    <property type="entry name" value="DEGV"/>
    <property type="match status" value="1"/>
</dbReference>
<organism evidence="3 4">
    <name type="scientific">Sinobaca qinghaiensis</name>
    <dbReference type="NCBI Taxonomy" id="342944"/>
    <lineage>
        <taxon>Bacteria</taxon>
        <taxon>Bacillati</taxon>
        <taxon>Bacillota</taxon>
        <taxon>Bacilli</taxon>
        <taxon>Bacillales</taxon>
        <taxon>Sporolactobacillaceae</taxon>
        <taxon>Sinobaca</taxon>
    </lineage>
</organism>
<evidence type="ECO:0000313" key="4">
    <source>
        <dbReference type="Proteomes" id="UP000285120"/>
    </source>
</evidence>
<evidence type="ECO:0000313" key="3">
    <source>
        <dbReference type="EMBL" id="RKD75507.1"/>
    </source>
</evidence>
<dbReference type="NCBIfam" id="TIGR00762">
    <property type="entry name" value="DegV"/>
    <property type="match status" value="1"/>
</dbReference>
<dbReference type="InterPro" id="IPR050270">
    <property type="entry name" value="DegV_domain_contain"/>
</dbReference>
<sequence length="281" mass="30483">MKKIKIVTDSTLDMSEEDILKYGVKVVPLSISIDEETFLDRIDISPQEFIKKMKASNELPKTSQPSPGAFAKVYDEIHKEGFQVLSIHASSGLSGTINAAYTASEMTEADVTIVDSKFISKALSFQVEEACEMAAEDKSMAEIVTKLEQVQKNTHLFVVVHTLENLIKGGRIGKGRGLIGTLLKIKPIAVLEDGVYAPVTKVRSSSQVIRFLSEQFASDTAGRTVKKAGIAHADGKELALKTSEAIRKTAPGLTIPIEDTTPVISTHTGPGAIAFMYELEE</sequence>
<reference evidence="3 4" key="1">
    <citation type="submission" date="2018-09" db="EMBL/GenBank/DDBJ databases">
        <title>Genomic Encyclopedia of Archaeal and Bacterial Type Strains, Phase II (KMG-II): from individual species to whole genera.</title>
        <authorList>
            <person name="Goeker M."/>
        </authorList>
    </citation>
    <scope>NUCLEOTIDE SEQUENCE [LARGE SCALE GENOMIC DNA]</scope>
    <source>
        <strain evidence="3 4">DSM 17008</strain>
    </source>
</reference>
<dbReference type="SUPFAM" id="SSF82549">
    <property type="entry name" value="DAK1/DegV-like"/>
    <property type="match status" value="1"/>
</dbReference>
<dbReference type="OrthoDB" id="5429275at2"/>
<name>A0A419V6J9_9BACL</name>